<dbReference type="OrthoDB" id="9880352at2"/>
<protein>
    <submittedName>
        <fullName evidence="1">Uncharacterized protein</fullName>
    </submittedName>
</protein>
<dbReference type="AlphaFoldDB" id="A0A1E7Q3T8"/>
<dbReference type="InterPro" id="IPR036390">
    <property type="entry name" value="WH_DNA-bd_sf"/>
</dbReference>
<accession>A0A1E7Q3T8</accession>
<comment type="caution">
    <text evidence="1">The sequence shown here is derived from an EMBL/GenBank/DDBJ whole genome shotgun (WGS) entry which is preliminary data.</text>
</comment>
<keyword evidence="2" id="KW-1185">Reference proteome</keyword>
<evidence type="ECO:0000313" key="2">
    <source>
        <dbReference type="Proteomes" id="UP000242258"/>
    </source>
</evidence>
<sequence length="183" mass="20692">MTFTINYYWVVRSMSLRNTLLGLINLHLLHNFKICEIREIARKNISAKSEKHYSTKIYKGIWLLKREGLLAIVNHPSDPKKNTYSLTELGKSVIATTLKETVSYTPASQADNASKLEPLKNRLSEYSSALAAASAEAQEYQELARELPELFTSLEAKFLVAKERAVMFQGRLAAIENVLKDLS</sequence>
<organism evidence="1 2">
    <name type="scientific">Rheinheimera salexigens</name>
    <dbReference type="NCBI Taxonomy" id="1628148"/>
    <lineage>
        <taxon>Bacteria</taxon>
        <taxon>Pseudomonadati</taxon>
        <taxon>Pseudomonadota</taxon>
        <taxon>Gammaproteobacteria</taxon>
        <taxon>Chromatiales</taxon>
        <taxon>Chromatiaceae</taxon>
        <taxon>Rheinheimera</taxon>
    </lineage>
</organism>
<name>A0A1E7Q3T8_9GAMM</name>
<evidence type="ECO:0000313" key="1">
    <source>
        <dbReference type="EMBL" id="OEY68817.1"/>
    </source>
</evidence>
<dbReference type="RefSeq" id="WP_070048383.1">
    <property type="nucleotide sequence ID" value="NZ_CBCSDO010000013.1"/>
</dbReference>
<reference evidence="2" key="1">
    <citation type="submission" date="2016-09" db="EMBL/GenBank/DDBJ databases">
        <authorList>
            <person name="Wan X."/>
            <person name="Hou S."/>
        </authorList>
    </citation>
    <scope>NUCLEOTIDE SEQUENCE [LARGE SCALE GENOMIC DNA]</scope>
    <source>
        <strain evidence="2">KH87</strain>
    </source>
</reference>
<dbReference type="Proteomes" id="UP000242258">
    <property type="component" value="Unassembled WGS sequence"/>
</dbReference>
<dbReference type="STRING" id="1628148.BI198_03995"/>
<gene>
    <name evidence="1" type="ORF">BI198_03995</name>
</gene>
<dbReference type="EMBL" id="MKEK01000001">
    <property type="protein sequence ID" value="OEY68817.1"/>
    <property type="molecule type" value="Genomic_DNA"/>
</dbReference>
<proteinExistence type="predicted"/>
<dbReference type="SUPFAM" id="SSF46785">
    <property type="entry name" value="Winged helix' DNA-binding domain"/>
    <property type="match status" value="1"/>
</dbReference>